<dbReference type="EC" id="3.6.3.31" evidence="2"/>
<dbReference type="VEuPathDB" id="VectorBase:ISCI009574"/>
<dbReference type="PANTHER" id="PTHR19229">
    <property type="entry name" value="ATP-BINDING CASSETTE TRANSPORTER SUBFAMILY A ABCA"/>
    <property type="match status" value="1"/>
</dbReference>
<dbReference type="PhylomeDB" id="B7PZM9"/>
<dbReference type="GO" id="GO:0016020">
    <property type="term" value="C:membrane"/>
    <property type="evidence" value="ECO:0007669"/>
    <property type="project" value="InterPro"/>
</dbReference>
<feature type="non-terminal residue" evidence="2">
    <location>
        <position position="1"/>
    </location>
</feature>
<dbReference type="AlphaFoldDB" id="B7PZM9"/>
<accession>B7PZM9</accession>
<evidence type="ECO:0000313" key="2">
    <source>
        <dbReference type="EMBL" id="EEC12051.1"/>
    </source>
</evidence>
<protein>
    <submittedName>
        <fullName evidence="2">ABC transporter, putative</fullName>
        <ecNumber evidence="2">3.6.3.31</ecNumber>
    </submittedName>
</protein>
<keyword evidence="2" id="KW-0378">Hydrolase</keyword>
<dbReference type="GO" id="GO:0005524">
    <property type="term" value="F:ATP binding"/>
    <property type="evidence" value="ECO:0007669"/>
    <property type="project" value="InterPro"/>
</dbReference>
<dbReference type="STRING" id="6945.B7PZM9"/>
<evidence type="ECO:0000259" key="1">
    <source>
        <dbReference type="Pfam" id="PF00005"/>
    </source>
</evidence>
<sequence length="107" mass="11671">TLGASGGMAVVCGYDVVRQTSSARKSIGFCQQKDVFFSDLTVWEHLVYFGRLKGLREGQVSDQAAEMLQAVELEEKGDNLPHELSGGMKRRLSIALAIVSNPKVLTE</sequence>
<dbReference type="GO" id="GO:0140359">
    <property type="term" value="F:ABC-type transporter activity"/>
    <property type="evidence" value="ECO:0007669"/>
    <property type="project" value="InterPro"/>
</dbReference>
<dbReference type="InterPro" id="IPR027417">
    <property type="entry name" value="P-loop_NTPase"/>
</dbReference>
<dbReference type="InterPro" id="IPR003439">
    <property type="entry name" value="ABC_transporter-like_ATP-bd"/>
</dbReference>
<dbReference type="PANTHER" id="PTHR19229:SF250">
    <property type="entry name" value="ABC TRANSPORTER DOMAIN-CONTAINING PROTEIN-RELATED"/>
    <property type="match status" value="1"/>
</dbReference>
<feature type="non-terminal residue" evidence="2">
    <location>
        <position position="107"/>
    </location>
</feature>
<dbReference type="SUPFAM" id="SSF52540">
    <property type="entry name" value="P-loop containing nucleoside triphosphate hydrolases"/>
    <property type="match status" value="1"/>
</dbReference>
<reference evidence="2" key="1">
    <citation type="submission" date="2008-03" db="EMBL/GenBank/DDBJ databases">
        <title>Annotation of Ixodes scapularis.</title>
        <authorList>
            <consortium name="Ixodes scapularis Genome Project Consortium"/>
            <person name="Caler E."/>
            <person name="Hannick L.I."/>
            <person name="Bidwell S."/>
            <person name="Joardar V."/>
            <person name="Thiagarajan M."/>
            <person name="Amedeo P."/>
            <person name="Galinsky K.J."/>
            <person name="Schobel S."/>
            <person name="Inman J."/>
            <person name="Hostetler J."/>
            <person name="Miller J."/>
            <person name="Hammond M."/>
            <person name="Megy K."/>
            <person name="Lawson D."/>
            <person name="Kodira C."/>
            <person name="Sutton G."/>
            <person name="Meyer J."/>
            <person name="Hill C.A."/>
            <person name="Birren B."/>
            <person name="Nene V."/>
            <person name="Collins F."/>
            <person name="Alarcon-Chaidez F."/>
            <person name="Wikel S."/>
            <person name="Strausberg R."/>
        </authorList>
    </citation>
    <scope>NUCLEOTIDE SEQUENCE [LARGE SCALE GENOMIC DNA]</scope>
    <source>
        <strain evidence="2">Wikel colony</strain>
    </source>
</reference>
<dbReference type="VEuPathDB" id="VectorBase:ISCW009574"/>
<organism>
    <name type="scientific">Ixodes scapularis</name>
    <name type="common">Black-legged tick</name>
    <name type="synonym">Deer tick</name>
    <dbReference type="NCBI Taxonomy" id="6945"/>
    <lineage>
        <taxon>Eukaryota</taxon>
        <taxon>Metazoa</taxon>
        <taxon>Ecdysozoa</taxon>
        <taxon>Arthropoda</taxon>
        <taxon>Chelicerata</taxon>
        <taxon>Arachnida</taxon>
        <taxon>Acari</taxon>
        <taxon>Parasitiformes</taxon>
        <taxon>Ixodida</taxon>
        <taxon>Ixodoidea</taxon>
        <taxon>Ixodidae</taxon>
        <taxon>Ixodinae</taxon>
        <taxon>Ixodes</taxon>
    </lineage>
</organism>
<gene>
    <name evidence="2" type="ORF">IscW_ISCW009574</name>
</gene>
<feature type="domain" description="ABC transporter" evidence="1">
    <location>
        <begin position="15"/>
        <end position="105"/>
    </location>
</feature>
<dbReference type="Gene3D" id="3.40.50.300">
    <property type="entry name" value="P-loop containing nucleotide triphosphate hydrolases"/>
    <property type="match status" value="1"/>
</dbReference>
<dbReference type="GO" id="GO:0016887">
    <property type="term" value="F:ATP hydrolysis activity"/>
    <property type="evidence" value="ECO:0007669"/>
    <property type="project" value="InterPro"/>
</dbReference>
<dbReference type="Pfam" id="PF00005">
    <property type="entry name" value="ABC_tran"/>
    <property type="match status" value="1"/>
</dbReference>
<dbReference type="PaxDb" id="6945-B7PZM9"/>
<name>B7PZM9_IXOSC</name>
<dbReference type="EMBL" id="DS826905">
    <property type="protein sequence ID" value="EEC12051.1"/>
    <property type="molecule type" value="Genomic_DNA"/>
</dbReference>
<proteinExistence type="predicted"/>
<dbReference type="InterPro" id="IPR026082">
    <property type="entry name" value="ABCA"/>
</dbReference>